<accession>A0A8J2LCE3</accession>
<comment type="subcellular location">
    <subcellularLocation>
        <location evidence="1">Cell membrane</location>
        <topology evidence="1">Multi-pass membrane protein</topology>
    </subcellularLocation>
</comment>
<dbReference type="InterPro" id="IPR000276">
    <property type="entry name" value="GPCR_Rhodpsn"/>
</dbReference>
<evidence type="ECO:0000256" key="2">
    <source>
        <dbReference type="ARBA" id="ARBA00010663"/>
    </source>
</evidence>
<evidence type="ECO:0000256" key="3">
    <source>
        <dbReference type="ARBA" id="ARBA00022475"/>
    </source>
</evidence>
<keyword evidence="9" id="KW-0675">Receptor</keyword>
<evidence type="ECO:0000313" key="14">
    <source>
        <dbReference type="Proteomes" id="UP000708208"/>
    </source>
</evidence>
<evidence type="ECO:0000256" key="8">
    <source>
        <dbReference type="ARBA" id="ARBA00023157"/>
    </source>
</evidence>
<dbReference type="GO" id="GO:0043410">
    <property type="term" value="P:positive regulation of MAPK cascade"/>
    <property type="evidence" value="ECO:0007669"/>
    <property type="project" value="TreeGrafter"/>
</dbReference>
<dbReference type="GO" id="GO:0071880">
    <property type="term" value="P:adenylate cyclase-activating adrenergic receptor signaling pathway"/>
    <property type="evidence" value="ECO:0007669"/>
    <property type="project" value="TreeGrafter"/>
</dbReference>
<dbReference type="FunFam" id="1.20.1070.10:FF:000523">
    <property type="entry name" value="5-hydroxytryptamine receptor 2B"/>
    <property type="match status" value="1"/>
</dbReference>
<dbReference type="PROSITE" id="PS50262">
    <property type="entry name" value="G_PROTEIN_RECEP_F1_2"/>
    <property type="match status" value="1"/>
</dbReference>
<protein>
    <recommendedName>
        <fullName evidence="12">G-protein coupled receptors family 1 profile domain-containing protein</fullName>
    </recommendedName>
</protein>
<feature type="transmembrane region" description="Helical" evidence="11">
    <location>
        <begin position="169"/>
        <end position="192"/>
    </location>
</feature>
<feature type="domain" description="G-protein coupled receptors family 1 profile" evidence="12">
    <location>
        <begin position="22"/>
        <end position="234"/>
    </location>
</feature>
<evidence type="ECO:0000256" key="9">
    <source>
        <dbReference type="ARBA" id="ARBA00023170"/>
    </source>
</evidence>
<evidence type="ECO:0000256" key="4">
    <source>
        <dbReference type="ARBA" id="ARBA00022692"/>
    </source>
</evidence>
<feature type="transmembrane region" description="Helical" evidence="11">
    <location>
        <begin position="42"/>
        <end position="61"/>
    </location>
</feature>
<dbReference type="Pfam" id="PF00001">
    <property type="entry name" value="7tm_1"/>
    <property type="match status" value="1"/>
</dbReference>
<evidence type="ECO:0000256" key="6">
    <source>
        <dbReference type="ARBA" id="ARBA00023040"/>
    </source>
</evidence>
<evidence type="ECO:0000256" key="1">
    <source>
        <dbReference type="ARBA" id="ARBA00004651"/>
    </source>
</evidence>
<evidence type="ECO:0000256" key="7">
    <source>
        <dbReference type="ARBA" id="ARBA00023136"/>
    </source>
</evidence>
<keyword evidence="5 11" id="KW-1133">Transmembrane helix</keyword>
<feature type="transmembrane region" description="Helical" evidence="11">
    <location>
        <begin position="81"/>
        <end position="102"/>
    </location>
</feature>
<keyword evidence="8" id="KW-1015">Disulfide bond</keyword>
<evidence type="ECO:0000256" key="11">
    <source>
        <dbReference type="SAM" id="Phobius"/>
    </source>
</evidence>
<dbReference type="OrthoDB" id="5957871at2759"/>
<dbReference type="PANTHER" id="PTHR24248:SF66">
    <property type="entry name" value="OCTOPAMINE RECEPTOR BETA-3R"/>
    <property type="match status" value="1"/>
</dbReference>
<dbReference type="PANTHER" id="PTHR24248">
    <property type="entry name" value="ADRENERGIC RECEPTOR-RELATED G-PROTEIN COUPLED RECEPTOR"/>
    <property type="match status" value="1"/>
</dbReference>
<dbReference type="AlphaFoldDB" id="A0A8J2LCE3"/>
<comment type="similarity">
    <text evidence="2">Belongs to the G-protein coupled receptor 1 family.</text>
</comment>
<gene>
    <name evidence="13" type="ORF">AFUS01_LOCUS40130</name>
</gene>
<keyword evidence="3" id="KW-1003">Cell membrane</keyword>
<dbReference type="InterPro" id="IPR017452">
    <property type="entry name" value="GPCR_Rhodpsn_7TM"/>
</dbReference>
<feature type="transmembrane region" description="Helical" evidence="11">
    <location>
        <begin position="6"/>
        <end position="30"/>
    </location>
</feature>
<name>A0A8J2LCE3_9HEXA</name>
<dbReference type="EMBL" id="CAJVCH010555303">
    <property type="protein sequence ID" value="CAG7830319.1"/>
    <property type="molecule type" value="Genomic_DNA"/>
</dbReference>
<keyword evidence="7 11" id="KW-0472">Membrane</keyword>
<keyword evidence="4 11" id="KW-0812">Transmembrane</keyword>
<sequence>MVVLWLAQLFVFVAIILSAIFGNSLVIVAVWRNRKLRTWTNYFVVSLAFADTLVALGAMSFNASQTLNEGRWVWGQVMCDLWNSLDVYFCTTSILHLCCISVDRYYAICKPLQYPLTMTARTVRIMLTAIWILPGFVSFLPIFGGFYTTEANLHARSKVLEQCDFEVNGTYAVVSSSISFWLPAVVMIITYYRIYREAAQQEHILYRTKVAAALLNKHLQISEIPISVQNNSSS</sequence>
<organism evidence="13 14">
    <name type="scientific">Allacma fusca</name>
    <dbReference type="NCBI Taxonomy" id="39272"/>
    <lineage>
        <taxon>Eukaryota</taxon>
        <taxon>Metazoa</taxon>
        <taxon>Ecdysozoa</taxon>
        <taxon>Arthropoda</taxon>
        <taxon>Hexapoda</taxon>
        <taxon>Collembola</taxon>
        <taxon>Symphypleona</taxon>
        <taxon>Sminthuridae</taxon>
        <taxon>Allacma</taxon>
    </lineage>
</organism>
<dbReference type="GO" id="GO:0004989">
    <property type="term" value="F:octopamine receptor activity"/>
    <property type="evidence" value="ECO:0007669"/>
    <property type="project" value="TreeGrafter"/>
</dbReference>
<comment type="caution">
    <text evidence="13">The sequence shown here is derived from an EMBL/GenBank/DDBJ whole genome shotgun (WGS) entry which is preliminary data.</text>
</comment>
<dbReference type="PROSITE" id="PS00237">
    <property type="entry name" value="G_PROTEIN_RECEP_F1_1"/>
    <property type="match status" value="1"/>
</dbReference>
<keyword evidence="14" id="KW-1185">Reference proteome</keyword>
<keyword evidence="6" id="KW-0297">G-protein coupled receptor</keyword>
<evidence type="ECO:0000256" key="5">
    <source>
        <dbReference type="ARBA" id="ARBA00022989"/>
    </source>
</evidence>
<dbReference type="Proteomes" id="UP000708208">
    <property type="component" value="Unassembled WGS sequence"/>
</dbReference>
<dbReference type="SUPFAM" id="SSF81321">
    <property type="entry name" value="Family A G protein-coupled receptor-like"/>
    <property type="match status" value="1"/>
</dbReference>
<evidence type="ECO:0000256" key="10">
    <source>
        <dbReference type="ARBA" id="ARBA00023224"/>
    </source>
</evidence>
<keyword evidence="10" id="KW-0807">Transducer</keyword>
<evidence type="ECO:0000313" key="13">
    <source>
        <dbReference type="EMBL" id="CAG7830319.1"/>
    </source>
</evidence>
<feature type="transmembrane region" description="Helical" evidence="11">
    <location>
        <begin position="123"/>
        <end position="149"/>
    </location>
</feature>
<evidence type="ECO:0000259" key="12">
    <source>
        <dbReference type="PROSITE" id="PS50262"/>
    </source>
</evidence>
<proteinExistence type="inferred from homology"/>
<dbReference type="GO" id="GO:0005886">
    <property type="term" value="C:plasma membrane"/>
    <property type="evidence" value="ECO:0007669"/>
    <property type="project" value="UniProtKB-SubCell"/>
</dbReference>
<reference evidence="13" key="1">
    <citation type="submission" date="2021-06" db="EMBL/GenBank/DDBJ databases">
        <authorList>
            <person name="Hodson N. C."/>
            <person name="Mongue J. A."/>
            <person name="Jaron S. K."/>
        </authorList>
    </citation>
    <scope>NUCLEOTIDE SEQUENCE</scope>
</reference>